<name>A0AAV9JE51_9PEZI</name>
<organism evidence="7 8">
    <name type="scientific">Oleoguttula mirabilis</name>
    <dbReference type="NCBI Taxonomy" id="1507867"/>
    <lineage>
        <taxon>Eukaryota</taxon>
        <taxon>Fungi</taxon>
        <taxon>Dikarya</taxon>
        <taxon>Ascomycota</taxon>
        <taxon>Pezizomycotina</taxon>
        <taxon>Dothideomycetes</taxon>
        <taxon>Dothideomycetidae</taxon>
        <taxon>Mycosphaerellales</taxon>
        <taxon>Teratosphaeriaceae</taxon>
        <taxon>Oleoguttula</taxon>
    </lineage>
</organism>
<dbReference type="PRINTS" id="PR00412">
    <property type="entry name" value="EPOXHYDRLASE"/>
</dbReference>
<dbReference type="GO" id="GO:0097176">
    <property type="term" value="P:epoxide metabolic process"/>
    <property type="evidence" value="ECO:0007669"/>
    <property type="project" value="TreeGrafter"/>
</dbReference>
<dbReference type="PANTHER" id="PTHR21661">
    <property type="entry name" value="EPOXIDE HYDROLASE 1-RELATED"/>
    <property type="match status" value="1"/>
</dbReference>
<keyword evidence="2" id="KW-0058">Aromatic hydrocarbons catabolism</keyword>
<dbReference type="EMBL" id="JAVFHQ010000032">
    <property type="protein sequence ID" value="KAK4543457.1"/>
    <property type="molecule type" value="Genomic_DNA"/>
</dbReference>
<evidence type="ECO:0000256" key="5">
    <source>
        <dbReference type="SAM" id="SignalP"/>
    </source>
</evidence>
<dbReference type="Proteomes" id="UP001324427">
    <property type="component" value="Unassembled WGS sequence"/>
</dbReference>
<dbReference type="InterPro" id="IPR010497">
    <property type="entry name" value="Epoxide_hydro_N"/>
</dbReference>
<accession>A0AAV9JE51</accession>
<proteinExistence type="inferred from homology"/>
<dbReference type="InterPro" id="IPR016292">
    <property type="entry name" value="Epoxide_hydrolase"/>
</dbReference>
<comment type="similarity">
    <text evidence="1">Belongs to the peptidase S33 family.</text>
</comment>
<dbReference type="PANTHER" id="PTHR21661:SF35">
    <property type="entry name" value="EPOXIDE HYDROLASE"/>
    <property type="match status" value="1"/>
</dbReference>
<evidence type="ECO:0000313" key="8">
    <source>
        <dbReference type="Proteomes" id="UP001324427"/>
    </source>
</evidence>
<protein>
    <recommendedName>
        <fullName evidence="6">Epoxide hydrolase N-terminal domain-containing protein</fullName>
    </recommendedName>
</protein>
<evidence type="ECO:0000256" key="1">
    <source>
        <dbReference type="ARBA" id="ARBA00010088"/>
    </source>
</evidence>
<feature type="active site" description="Nucleophile" evidence="4">
    <location>
        <position position="216"/>
    </location>
</feature>
<comment type="caution">
    <text evidence="7">The sequence shown here is derived from an EMBL/GenBank/DDBJ whole genome shotgun (WGS) entry which is preliminary data.</text>
</comment>
<dbReference type="InterPro" id="IPR029058">
    <property type="entry name" value="AB_hydrolase_fold"/>
</dbReference>
<evidence type="ECO:0000313" key="7">
    <source>
        <dbReference type="EMBL" id="KAK4543457.1"/>
    </source>
</evidence>
<dbReference type="GO" id="GO:0004301">
    <property type="term" value="F:epoxide hydrolase activity"/>
    <property type="evidence" value="ECO:0007669"/>
    <property type="project" value="TreeGrafter"/>
</dbReference>
<feature type="active site" description="Proton acceptor" evidence="4">
    <location>
        <position position="408"/>
    </location>
</feature>
<feature type="domain" description="Epoxide hydrolase N-terminal" evidence="6">
    <location>
        <begin position="35"/>
        <end position="150"/>
    </location>
</feature>
<sequence length="438" mass="48918">MLFLPLVTLLCGFAETAHGSSLLPNVNAAFGDSPASFNISVDRGFINGLRERVRRARLPVEVQSVSAGSDGPTIANVTSVQRFWVKDYDWETTEQSINSRFKQFTTTVQMPPQSNYSQDVPLHFVHHKSSRPDAIPLLFVHGWPGSFLEVENIIGFLTNPPNSSLPAFHVVAPSIPGFGFSPAPRYAGFGSEEAGHAFNALMHQLQYAKYVMQSGDFGAIIMRYQAVSYPQNLVSVLSNFWPVQPNATDLARYAANETTTDETEYIARFNTFVDVESGYRIIQETQPLTIGYALTDSPLGFAMWIFSLMREAVDPHITIWTAQDIITWSLMYTIQGPYGGVRLYEEMLRECAFQGLGVGNLGGTPGSYFKQPVAISEFPYDIWYGLPLDWAQRGGNAKVRYMHDRGGHFAAWEVPQLLADDIWGWFGDREVSGTKVFY</sequence>
<dbReference type="Gene3D" id="3.40.50.1820">
    <property type="entry name" value="alpha/beta hydrolase"/>
    <property type="match status" value="1"/>
</dbReference>
<keyword evidence="3" id="KW-0378">Hydrolase</keyword>
<feature type="active site" description="Proton donor" evidence="4">
    <location>
        <position position="344"/>
    </location>
</feature>
<reference evidence="7 8" key="1">
    <citation type="submission" date="2021-11" db="EMBL/GenBank/DDBJ databases">
        <title>Black yeast isolated from Biological Soil Crust.</title>
        <authorList>
            <person name="Kurbessoian T."/>
        </authorList>
    </citation>
    <scope>NUCLEOTIDE SEQUENCE [LARGE SCALE GENOMIC DNA]</scope>
    <source>
        <strain evidence="7 8">CCFEE 5522</strain>
    </source>
</reference>
<keyword evidence="5" id="KW-0732">Signal</keyword>
<evidence type="ECO:0000256" key="2">
    <source>
        <dbReference type="ARBA" id="ARBA00022797"/>
    </source>
</evidence>
<evidence type="ECO:0000259" key="6">
    <source>
        <dbReference type="Pfam" id="PF06441"/>
    </source>
</evidence>
<dbReference type="Pfam" id="PF06441">
    <property type="entry name" value="EHN"/>
    <property type="match status" value="1"/>
</dbReference>
<dbReference type="AlphaFoldDB" id="A0AAV9JE51"/>
<feature type="chain" id="PRO_5043417989" description="Epoxide hydrolase N-terminal domain-containing protein" evidence="5">
    <location>
        <begin position="20"/>
        <end position="438"/>
    </location>
</feature>
<dbReference type="InterPro" id="IPR000639">
    <property type="entry name" value="Epox_hydrolase-like"/>
</dbReference>
<evidence type="ECO:0000256" key="4">
    <source>
        <dbReference type="PIRSR" id="PIRSR001112-1"/>
    </source>
</evidence>
<keyword evidence="8" id="KW-1185">Reference proteome</keyword>
<dbReference type="PIRSF" id="PIRSF001112">
    <property type="entry name" value="Epoxide_hydrolase"/>
    <property type="match status" value="1"/>
</dbReference>
<dbReference type="SUPFAM" id="SSF53474">
    <property type="entry name" value="alpha/beta-Hydrolases"/>
    <property type="match status" value="1"/>
</dbReference>
<gene>
    <name evidence="7" type="ORF">LTR36_005600</name>
</gene>
<evidence type="ECO:0000256" key="3">
    <source>
        <dbReference type="ARBA" id="ARBA00022801"/>
    </source>
</evidence>
<feature type="signal peptide" evidence="5">
    <location>
        <begin position="1"/>
        <end position="19"/>
    </location>
</feature>